<dbReference type="InterPro" id="IPR013762">
    <property type="entry name" value="Integrase-like_cat_sf"/>
</dbReference>
<keyword evidence="3" id="KW-0238">DNA-binding</keyword>
<name>A0ABT3K1C3_9PROT</name>
<dbReference type="Gene3D" id="1.10.443.10">
    <property type="entry name" value="Intergrase catalytic core"/>
    <property type="match status" value="1"/>
</dbReference>
<comment type="caution">
    <text evidence="6">The sequence shown here is derived from an EMBL/GenBank/DDBJ whole genome shotgun (WGS) entry which is preliminary data.</text>
</comment>
<evidence type="ECO:0000313" key="7">
    <source>
        <dbReference type="Proteomes" id="UP001526337"/>
    </source>
</evidence>
<dbReference type="RefSeq" id="WP_244949504.1">
    <property type="nucleotide sequence ID" value="NZ_JABJWD010000113.1"/>
</dbReference>
<dbReference type="InterPro" id="IPR002104">
    <property type="entry name" value="Integrase_catalytic"/>
</dbReference>
<evidence type="ECO:0000259" key="5">
    <source>
        <dbReference type="PROSITE" id="PS51898"/>
    </source>
</evidence>
<reference evidence="6 7" key="1">
    <citation type="submission" date="2022-07" db="EMBL/GenBank/DDBJ databases">
        <title>Genome stability of Gluconacetobacter entanii AV429.</title>
        <authorList>
            <person name="Trcek J."/>
            <person name="Cepec E."/>
        </authorList>
    </citation>
    <scope>NUCLEOTIDE SEQUENCE [LARGE SCALE GENOMIC DNA]</scope>
    <source>
        <strain evidence="6 7">AV429_2022</strain>
    </source>
</reference>
<evidence type="ECO:0000256" key="3">
    <source>
        <dbReference type="ARBA" id="ARBA00023125"/>
    </source>
</evidence>
<evidence type="ECO:0000256" key="4">
    <source>
        <dbReference type="ARBA" id="ARBA00023172"/>
    </source>
</evidence>
<protein>
    <submittedName>
        <fullName evidence="6">Site-specific integrase</fullName>
    </submittedName>
</protein>
<dbReference type="InterPro" id="IPR050090">
    <property type="entry name" value="Tyrosine_recombinase_XerCD"/>
</dbReference>
<keyword evidence="4" id="KW-0233">DNA recombination</keyword>
<organism evidence="6 7">
    <name type="scientific">Gluconacetobacter entanii</name>
    <dbReference type="NCBI Taxonomy" id="108528"/>
    <lineage>
        <taxon>Bacteria</taxon>
        <taxon>Pseudomonadati</taxon>
        <taxon>Pseudomonadota</taxon>
        <taxon>Alphaproteobacteria</taxon>
        <taxon>Acetobacterales</taxon>
        <taxon>Acetobacteraceae</taxon>
        <taxon>Gluconacetobacter</taxon>
    </lineage>
</organism>
<dbReference type="PANTHER" id="PTHR30349">
    <property type="entry name" value="PHAGE INTEGRASE-RELATED"/>
    <property type="match status" value="1"/>
</dbReference>
<keyword evidence="7" id="KW-1185">Reference proteome</keyword>
<dbReference type="SUPFAM" id="SSF56349">
    <property type="entry name" value="DNA breaking-rejoining enzymes"/>
    <property type="match status" value="1"/>
</dbReference>
<dbReference type="Proteomes" id="UP001526337">
    <property type="component" value="Unassembled WGS sequence"/>
</dbReference>
<dbReference type="CDD" id="cd00397">
    <property type="entry name" value="DNA_BRE_C"/>
    <property type="match status" value="1"/>
</dbReference>
<feature type="domain" description="Tyr recombinase" evidence="5">
    <location>
        <begin position="8"/>
        <end position="188"/>
    </location>
</feature>
<proteinExistence type="inferred from homology"/>
<gene>
    <name evidence="6" type="ORF">NO263_01145</name>
</gene>
<evidence type="ECO:0000256" key="2">
    <source>
        <dbReference type="ARBA" id="ARBA00022908"/>
    </source>
</evidence>
<evidence type="ECO:0000313" key="6">
    <source>
        <dbReference type="EMBL" id="MCW4589198.1"/>
    </source>
</evidence>
<sequence>MQLFDRDGSRKYLTVAERGRFLRAAEQTPREARTLCMTLAWSGCRLSEALALTADRVDLAGGVLVFATLKKRQDGIYRAVPVPPSLLEALDLVHGIREAQRRRGRGAGVRLWPWSRMTGWRAVHAVMVAAGLSGPAASPKGLRHAFGVAAVSSGIPLNMVQKWLGHAQLSTTAIYADAVGAEEQDIARKMWE</sequence>
<keyword evidence="2" id="KW-0229">DNA integration</keyword>
<dbReference type="InterPro" id="IPR011010">
    <property type="entry name" value="DNA_brk_join_enz"/>
</dbReference>
<dbReference type="PANTHER" id="PTHR30349:SF41">
    <property type="entry name" value="INTEGRASE_RECOMBINASE PROTEIN MJ0367-RELATED"/>
    <property type="match status" value="1"/>
</dbReference>
<comment type="similarity">
    <text evidence="1">Belongs to the 'phage' integrase family.</text>
</comment>
<dbReference type="Pfam" id="PF00589">
    <property type="entry name" value="Phage_integrase"/>
    <property type="match status" value="1"/>
</dbReference>
<dbReference type="PROSITE" id="PS51898">
    <property type="entry name" value="TYR_RECOMBINASE"/>
    <property type="match status" value="1"/>
</dbReference>
<accession>A0ABT3K1C3</accession>
<dbReference type="EMBL" id="JANGSQ010000065">
    <property type="protein sequence ID" value="MCW4589198.1"/>
    <property type="molecule type" value="Genomic_DNA"/>
</dbReference>
<evidence type="ECO:0000256" key="1">
    <source>
        <dbReference type="ARBA" id="ARBA00008857"/>
    </source>
</evidence>